<keyword evidence="19" id="KW-1185">Reference proteome</keyword>
<evidence type="ECO:0000256" key="7">
    <source>
        <dbReference type="ARBA" id="ARBA00022737"/>
    </source>
</evidence>
<feature type="transmembrane region" description="Helical" evidence="14">
    <location>
        <begin position="669"/>
        <end position="689"/>
    </location>
</feature>
<dbReference type="Gene3D" id="2.60.220.50">
    <property type="match status" value="1"/>
</dbReference>
<dbReference type="GO" id="GO:0004930">
    <property type="term" value="F:G protein-coupled receptor activity"/>
    <property type="evidence" value="ECO:0007669"/>
    <property type="project" value="InterPro"/>
</dbReference>
<keyword evidence="11" id="KW-1015">Disulfide bond</keyword>
<evidence type="ECO:0000313" key="18">
    <source>
        <dbReference type="EMBL" id="KAG7316124.1"/>
    </source>
</evidence>
<evidence type="ECO:0000313" key="19">
    <source>
        <dbReference type="Proteomes" id="UP000824219"/>
    </source>
</evidence>
<proteinExistence type="inferred from homology"/>
<dbReference type="PROSITE" id="PS50221">
    <property type="entry name" value="GAIN_B"/>
    <property type="match status" value="1"/>
</dbReference>
<evidence type="ECO:0000256" key="3">
    <source>
        <dbReference type="ARBA" id="ARBA00022475"/>
    </source>
</evidence>
<dbReference type="AlphaFoldDB" id="A0A9D3N7E1"/>
<dbReference type="Gene3D" id="2.60.40.10">
    <property type="entry name" value="Immunoglobulins"/>
    <property type="match status" value="1"/>
</dbReference>
<keyword evidence="6 15" id="KW-0732">Signal</keyword>
<name>A0A9D3N7E1_9TELE</name>
<dbReference type="InterPro" id="IPR036179">
    <property type="entry name" value="Ig-like_dom_sf"/>
</dbReference>
<dbReference type="Pfam" id="PF00002">
    <property type="entry name" value="7tm_2"/>
    <property type="match status" value="1"/>
</dbReference>
<keyword evidence="7" id="KW-0677">Repeat</keyword>
<keyword evidence="10 14" id="KW-0472">Membrane</keyword>
<comment type="similarity">
    <text evidence="2">Belongs to the G-protein coupled receptor 2 family. Adhesion G-protein coupled receptor (ADGR) subfamily.</text>
</comment>
<feature type="transmembrane region" description="Helical" evidence="14">
    <location>
        <begin position="624"/>
        <end position="649"/>
    </location>
</feature>
<feature type="transmembrane region" description="Helical" evidence="14">
    <location>
        <begin position="704"/>
        <end position="730"/>
    </location>
</feature>
<dbReference type="SUPFAM" id="SSF48726">
    <property type="entry name" value="Immunoglobulin"/>
    <property type="match status" value="1"/>
</dbReference>
<evidence type="ECO:0000256" key="1">
    <source>
        <dbReference type="ARBA" id="ARBA00004651"/>
    </source>
</evidence>
<dbReference type="SMART" id="SM00303">
    <property type="entry name" value="GPS"/>
    <property type="match status" value="1"/>
</dbReference>
<dbReference type="InterPro" id="IPR013783">
    <property type="entry name" value="Ig-like_fold"/>
</dbReference>
<evidence type="ECO:0000256" key="14">
    <source>
        <dbReference type="SAM" id="Phobius"/>
    </source>
</evidence>
<dbReference type="InterPro" id="IPR057244">
    <property type="entry name" value="GAIN_B"/>
</dbReference>
<feature type="transmembrane region" description="Helical" evidence="14">
    <location>
        <begin position="592"/>
        <end position="612"/>
    </location>
</feature>
<keyword evidence="12" id="KW-0325">Glycoprotein</keyword>
<accession>A0A9D3N7E1</accession>
<protein>
    <recommendedName>
        <fullName evidence="20">Adhesion G protein-coupled receptor E3-like</fullName>
    </recommendedName>
</protein>
<dbReference type="GO" id="GO:0007166">
    <property type="term" value="P:cell surface receptor signaling pathway"/>
    <property type="evidence" value="ECO:0007669"/>
    <property type="project" value="InterPro"/>
</dbReference>
<feature type="region of interest" description="Disordered" evidence="13">
    <location>
        <begin position="170"/>
        <end position="189"/>
    </location>
</feature>
<feature type="chain" id="PRO_5039302721" description="Adhesion G protein-coupled receptor E3-like" evidence="15">
    <location>
        <begin position="19"/>
        <end position="836"/>
    </location>
</feature>
<keyword evidence="9 14" id="KW-1133">Transmembrane helix</keyword>
<evidence type="ECO:0000256" key="2">
    <source>
        <dbReference type="ARBA" id="ARBA00007343"/>
    </source>
</evidence>
<dbReference type="FunFam" id="1.20.1070.10:FF:000054">
    <property type="entry name" value="Adhesion G protein-coupled receptor E3"/>
    <property type="match status" value="1"/>
</dbReference>
<keyword evidence="5 14" id="KW-0812">Transmembrane</keyword>
<evidence type="ECO:0000256" key="6">
    <source>
        <dbReference type="ARBA" id="ARBA00022729"/>
    </source>
</evidence>
<dbReference type="PANTHER" id="PTHR12011">
    <property type="entry name" value="ADHESION G-PROTEIN COUPLED RECEPTOR"/>
    <property type="match status" value="1"/>
</dbReference>
<evidence type="ECO:0000256" key="11">
    <source>
        <dbReference type="ARBA" id="ARBA00023157"/>
    </source>
</evidence>
<dbReference type="InterPro" id="IPR000203">
    <property type="entry name" value="GPS"/>
</dbReference>
<dbReference type="Pfam" id="PF01825">
    <property type="entry name" value="GPS"/>
    <property type="match status" value="1"/>
</dbReference>
<feature type="domain" description="G-protein coupled receptors family 2 profile 2" evidence="17">
    <location>
        <begin position="556"/>
        <end position="800"/>
    </location>
</feature>
<keyword evidence="4" id="KW-0245">EGF-like domain</keyword>
<dbReference type="InterPro" id="IPR013106">
    <property type="entry name" value="Ig_V-set"/>
</dbReference>
<feature type="transmembrane region" description="Helical" evidence="14">
    <location>
        <begin position="776"/>
        <end position="799"/>
    </location>
</feature>
<dbReference type="InterPro" id="IPR000832">
    <property type="entry name" value="GPCR_2_secretin-like"/>
</dbReference>
<keyword evidence="3" id="KW-1003">Cell membrane</keyword>
<evidence type="ECO:0008006" key="20">
    <source>
        <dbReference type="Google" id="ProtNLM"/>
    </source>
</evidence>
<evidence type="ECO:0000256" key="9">
    <source>
        <dbReference type="ARBA" id="ARBA00022989"/>
    </source>
</evidence>
<evidence type="ECO:0000256" key="10">
    <source>
        <dbReference type="ARBA" id="ARBA00023136"/>
    </source>
</evidence>
<evidence type="ECO:0000256" key="4">
    <source>
        <dbReference type="ARBA" id="ARBA00022536"/>
    </source>
</evidence>
<dbReference type="Proteomes" id="UP000824219">
    <property type="component" value="Linkage Group LG26"/>
</dbReference>
<dbReference type="OrthoDB" id="1100386at2759"/>
<evidence type="ECO:0000256" key="13">
    <source>
        <dbReference type="SAM" id="MobiDB-lite"/>
    </source>
</evidence>
<comment type="subcellular location">
    <subcellularLocation>
        <location evidence="1">Cell membrane</location>
        <topology evidence="1">Multi-pass membrane protein</topology>
    </subcellularLocation>
</comment>
<evidence type="ECO:0000256" key="15">
    <source>
        <dbReference type="SAM" id="SignalP"/>
    </source>
</evidence>
<reference evidence="18 19" key="1">
    <citation type="submission" date="2021-06" db="EMBL/GenBank/DDBJ databases">
        <title>Chromosome-level genome assembly of the red-tail catfish (Hemibagrus wyckioides).</title>
        <authorList>
            <person name="Shao F."/>
        </authorList>
    </citation>
    <scope>NUCLEOTIDE SEQUENCE [LARGE SCALE GENOMIC DNA]</scope>
    <source>
        <strain evidence="18">EC202008001</strain>
        <tissue evidence="18">Blood</tissue>
    </source>
</reference>
<evidence type="ECO:0000256" key="12">
    <source>
        <dbReference type="ARBA" id="ARBA00023180"/>
    </source>
</evidence>
<dbReference type="GO" id="GO:0005886">
    <property type="term" value="C:plasma membrane"/>
    <property type="evidence" value="ECO:0007669"/>
    <property type="project" value="UniProtKB-SubCell"/>
</dbReference>
<dbReference type="PROSITE" id="PS50261">
    <property type="entry name" value="G_PROTEIN_RECEP_F2_4"/>
    <property type="match status" value="1"/>
</dbReference>
<dbReference type="Pfam" id="PF07686">
    <property type="entry name" value="V-set"/>
    <property type="match status" value="1"/>
</dbReference>
<organism evidence="18 19">
    <name type="scientific">Hemibagrus wyckioides</name>
    <dbReference type="NCBI Taxonomy" id="337641"/>
    <lineage>
        <taxon>Eukaryota</taxon>
        <taxon>Metazoa</taxon>
        <taxon>Chordata</taxon>
        <taxon>Craniata</taxon>
        <taxon>Vertebrata</taxon>
        <taxon>Euteleostomi</taxon>
        <taxon>Actinopterygii</taxon>
        <taxon>Neopterygii</taxon>
        <taxon>Teleostei</taxon>
        <taxon>Ostariophysi</taxon>
        <taxon>Siluriformes</taxon>
        <taxon>Bagridae</taxon>
        <taxon>Hemibagrus</taxon>
    </lineage>
</organism>
<dbReference type="EMBL" id="JAHKSW010000026">
    <property type="protein sequence ID" value="KAG7316124.1"/>
    <property type="molecule type" value="Genomic_DNA"/>
</dbReference>
<dbReference type="InterPro" id="IPR017981">
    <property type="entry name" value="GPCR_2-like_7TM"/>
</dbReference>
<dbReference type="PRINTS" id="PR00249">
    <property type="entry name" value="GPCRSECRETIN"/>
</dbReference>
<evidence type="ECO:0000259" key="16">
    <source>
        <dbReference type="PROSITE" id="PS50221"/>
    </source>
</evidence>
<dbReference type="PANTHER" id="PTHR12011:SF469">
    <property type="entry name" value="ADHESION G PROTEIN-COUPLED RECEPTOR E1-RELATED"/>
    <property type="match status" value="1"/>
</dbReference>
<feature type="domain" description="GAIN-B" evidence="16">
    <location>
        <begin position="383"/>
        <end position="549"/>
    </location>
</feature>
<dbReference type="Gene3D" id="1.20.1070.10">
    <property type="entry name" value="Rhodopsin 7-helix transmembrane proteins"/>
    <property type="match status" value="1"/>
</dbReference>
<dbReference type="InterPro" id="IPR046338">
    <property type="entry name" value="GAIN_dom_sf"/>
</dbReference>
<evidence type="ECO:0000259" key="17">
    <source>
        <dbReference type="PROSITE" id="PS50261"/>
    </source>
</evidence>
<dbReference type="GO" id="GO:0007189">
    <property type="term" value="P:adenylate cyclase-activating G protein-coupled receptor signaling pathway"/>
    <property type="evidence" value="ECO:0007669"/>
    <property type="project" value="TreeGrafter"/>
</dbReference>
<feature type="compositionally biased region" description="Polar residues" evidence="13">
    <location>
        <begin position="172"/>
        <end position="189"/>
    </location>
</feature>
<sequence>MIMKLLLCAICVLLSAQCFVTSELKINGYTGQSVTIECSHVWAVGNRKYFCKDPCKEEKDVVVDSVKPTPSKYELQDRGNIFTVIITDLKMTDSGKYWCAVDRSVTDTYTKVILTVVDAPTSSSPLNTRAHIYSPSTISYLGAISITFNATFTAETLVKWQCCPGRREASDSEGNSFGNQNSISHNPHPASINTPSDYENFLNVSAISSTHNIYTVHCISLKPSLSHKKGKRPHPSYCCSLSGPCADDVITTVQSDNLSLSTPHLTIHQHRAEGRTMSSFTPCLAMILLTVLTNISTAQNASCPLYINISEPWRNVGFCSTTCNKSDSKLTEGWYRFIGISGDQVVTSCANTLNNTDGTVTNLLVCNASTTDFYTCSKGFTVFYLRPSKGIYATRHSYCSNSSCGPNAFCGTVYGSCVCKPGFTMSTDDNTYGCSGSAAVVFVSYSNMANILKPSFFSLMSNTNKTMMSTVVSATLPMTSSKSLTKPVQFAFKYTETLGQSANLFCVYWKETEWVKDGCTVKDKNSTHTVCSCTHLSTFALIMQTDPDKGDDDEIIELINTVGVSVGLLFLFLTILTLAVCQRGPKVTNVALLNLSISLFFAHLVFLLTQQYQENVKQSQLCEVLAGVTHFLFLSAFVWMFTEAVLLYICVKNLSRISSKQVDVLNWKCMIVIGYIIPLVLVGVTSGLYPDAYSIDHCWLKGGVIWAFLGPVCGIIAINFLLSCVIIAILHCSLSSLDKSVSHLKHTRTLVLKTLLQFVILGCPWALGFFTEQNNMIKIIFLFLNSQQGTFIFIVHCVLNQEIRHQYRKWWDDLYHCSKYKAMSEDQNRASHSHAN</sequence>
<feature type="signal peptide" evidence="15">
    <location>
        <begin position="1"/>
        <end position="18"/>
    </location>
</feature>
<feature type="transmembrane region" description="Helical" evidence="14">
    <location>
        <begin position="750"/>
        <end position="770"/>
    </location>
</feature>
<evidence type="ECO:0000256" key="5">
    <source>
        <dbReference type="ARBA" id="ARBA00022692"/>
    </source>
</evidence>
<gene>
    <name evidence="18" type="ORF">KOW79_020990</name>
</gene>
<evidence type="ECO:0000256" key="8">
    <source>
        <dbReference type="ARBA" id="ARBA00022837"/>
    </source>
</evidence>
<comment type="caution">
    <text evidence="18">The sequence shown here is derived from an EMBL/GenBank/DDBJ whole genome shotgun (WGS) entry which is preliminary data.</text>
</comment>
<keyword evidence="8" id="KW-0106">Calcium</keyword>
<feature type="transmembrane region" description="Helical" evidence="14">
    <location>
        <begin position="558"/>
        <end position="580"/>
    </location>
</feature>